<sequence length="516" mass="60395">MDTSDTKPGFTKLKLFNILHKYPRHMNQWIEIVKGETYISSKLFRENNLPDGMIIHGPCHSAQDETYDLARSFRCREWITPAHQWIFRSRSLWQDHRLVMSVIYNISKMDRELSIKIFQYLCNIIGTEEVVKTRRKIFCAFDSVLQIPDITVISSGSKAEGLDLKGSDYDKMYVYKLFPVYENKSKVSSFANNTPIIMDISDTKPGFTKLKLYNPLHIYQINQWVEIVEGETYISSKLFREDGLTDGMIIHGPCQSSPDYTYDLARCLRCKEWITPAYQWIFRSRSAWPQHRLVIKQMVNRIININDKEFTTYMMSVMSYNWMQLPDGNSFIGRNKYVYKQYQIRLHCFRAGLYNDAVSAWSLLASLYYKYKRFHECIDIVNYTLSKCTPDKIMLSLNHNLSEQTYFQTVKKSVGFLLVCKHLIIDNISLTKPNDLVPVELTPLLIQHDEITCTIPPVVYLNMLSLLCLHHLGDHRGKLNALKDLELTIRELYFILPRKHFVQSANNCLQIAKSIM</sequence>
<dbReference type="AlphaFoldDB" id="A0A6J8BA03"/>
<evidence type="ECO:0000313" key="1">
    <source>
        <dbReference type="EMBL" id="CAC5379439.1"/>
    </source>
</evidence>
<dbReference type="Proteomes" id="UP000507470">
    <property type="component" value="Unassembled WGS sequence"/>
</dbReference>
<evidence type="ECO:0008006" key="3">
    <source>
        <dbReference type="Google" id="ProtNLM"/>
    </source>
</evidence>
<gene>
    <name evidence="1" type="ORF">MCOR_15508</name>
</gene>
<dbReference type="OrthoDB" id="6092547at2759"/>
<organism evidence="1 2">
    <name type="scientific">Mytilus coruscus</name>
    <name type="common">Sea mussel</name>
    <dbReference type="NCBI Taxonomy" id="42192"/>
    <lineage>
        <taxon>Eukaryota</taxon>
        <taxon>Metazoa</taxon>
        <taxon>Spiralia</taxon>
        <taxon>Lophotrochozoa</taxon>
        <taxon>Mollusca</taxon>
        <taxon>Bivalvia</taxon>
        <taxon>Autobranchia</taxon>
        <taxon>Pteriomorphia</taxon>
        <taxon>Mytilida</taxon>
        <taxon>Mytiloidea</taxon>
        <taxon>Mytilidae</taxon>
        <taxon>Mytilinae</taxon>
        <taxon>Mytilus</taxon>
    </lineage>
</organism>
<keyword evidence="2" id="KW-1185">Reference proteome</keyword>
<name>A0A6J8BA03_MYTCO</name>
<dbReference type="EMBL" id="CACVKT020002719">
    <property type="protein sequence ID" value="CAC5379439.1"/>
    <property type="molecule type" value="Genomic_DNA"/>
</dbReference>
<accession>A0A6J8BA03</accession>
<reference evidence="1 2" key="1">
    <citation type="submission" date="2020-06" db="EMBL/GenBank/DDBJ databases">
        <authorList>
            <person name="Li R."/>
            <person name="Bekaert M."/>
        </authorList>
    </citation>
    <scope>NUCLEOTIDE SEQUENCE [LARGE SCALE GENOMIC DNA]</scope>
    <source>
        <strain evidence="2">wild</strain>
    </source>
</reference>
<evidence type="ECO:0000313" key="2">
    <source>
        <dbReference type="Proteomes" id="UP000507470"/>
    </source>
</evidence>
<protein>
    <recommendedName>
        <fullName evidence="3">Mab-21-like HhH/H2TH-like domain-containing protein</fullName>
    </recommendedName>
</protein>
<proteinExistence type="predicted"/>